<dbReference type="Proteomes" id="UP001177023">
    <property type="component" value="Unassembled WGS sequence"/>
</dbReference>
<keyword evidence="2" id="KW-1133">Transmembrane helix</keyword>
<comment type="caution">
    <text evidence="4">The sequence shown here is derived from an EMBL/GenBank/DDBJ whole genome shotgun (WGS) entry which is preliminary data.</text>
</comment>
<dbReference type="EMBL" id="CATQJA010001023">
    <property type="protein sequence ID" value="CAJ0565325.1"/>
    <property type="molecule type" value="Genomic_DNA"/>
</dbReference>
<accession>A0AA36CAF2</accession>
<dbReference type="PROSITE" id="PS00022">
    <property type="entry name" value="EGF_1"/>
    <property type="match status" value="1"/>
</dbReference>
<dbReference type="PROSITE" id="PS01186">
    <property type="entry name" value="EGF_2"/>
    <property type="match status" value="1"/>
</dbReference>
<sequence length="339" mass="37620">MVVEPSASDPLSLPGYVRSPIKMLKPSLILCFLLIGSTLLPTAAGCMRAKREVESPPVDDGSGEDFVNSTALISPVFESTSEDNEVDDEFEEYDRGWSDDNPLPCETKICQNGGTCIRKEHPFGEKFIEQCLCADGYDGEHCEDVYDYHRHIGPVAEFSRSPEIISTTTKLAITQPSKRIPVEVYETVSYSALSFFVCMAIITILIAIYAYRRVSRQMVEESTWWWEKTEEQDGSKGSTLPGSGYLNRSGAIIRGSRANADETFASEVVGHVPESFFRKQSMLQQDRLLSTANRSGVSRCSTATSARHSPLRMDIVDETLPVQERSHTASPLSIHSTKL</sequence>
<protein>
    <recommendedName>
        <fullName evidence="3">EGF-like domain-containing protein</fullName>
    </recommendedName>
</protein>
<evidence type="ECO:0000256" key="2">
    <source>
        <dbReference type="SAM" id="Phobius"/>
    </source>
</evidence>
<feature type="non-terminal residue" evidence="4">
    <location>
        <position position="1"/>
    </location>
</feature>
<evidence type="ECO:0000313" key="5">
    <source>
        <dbReference type="Proteomes" id="UP001177023"/>
    </source>
</evidence>
<evidence type="ECO:0000313" key="4">
    <source>
        <dbReference type="EMBL" id="CAJ0565325.1"/>
    </source>
</evidence>
<dbReference type="SMART" id="SM00181">
    <property type="entry name" value="EGF"/>
    <property type="match status" value="1"/>
</dbReference>
<feature type="domain" description="EGF-like" evidence="3">
    <location>
        <begin position="101"/>
        <end position="143"/>
    </location>
</feature>
<dbReference type="Gene3D" id="2.10.25.10">
    <property type="entry name" value="Laminin"/>
    <property type="match status" value="1"/>
</dbReference>
<dbReference type="InterPro" id="IPR000742">
    <property type="entry name" value="EGF"/>
</dbReference>
<feature type="transmembrane region" description="Helical" evidence="2">
    <location>
        <begin position="188"/>
        <end position="211"/>
    </location>
</feature>
<keyword evidence="5" id="KW-1185">Reference proteome</keyword>
<keyword evidence="1" id="KW-1015">Disulfide bond</keyword>
<comment type="caution">
    <text evidence="1">Lacks conserved residue(s) required for the propagation of feature annotation.</text>
</comment>
<evidence type="ECO:0000259" key="3">
    <source>
        <dbReference type="PROSITE" id="PS50026"/>
    </source>
</evidence>
<name>A0AA36CAF2_9BILA</name>
<dbReference type="CDD" id="cd00054">
    <property type="entry name" value="EGF_CA"/>
    <property type="match status" value="1"/>
</dbReference>
<dbReference type="SUPFAM" id="SSF57196">
    <property type="entry name" value="EGF/Laminin"/>
    <property type="match status" value="1"/>
</dbReference>
<keyword evidence="2" id="KW-0472">Membrane</keyword>
<gene>
    <name evidence="4" type="ORF">MSPICULIGERA_LOCUS3969</name>
</gene>
<evidence type="ECO:0000256" key="1">
    <source>
        <dbReference type="PROSITE-ProRule" id="PRU00076"/>
    </source>
</evidence>
<organism evidence="4 5">
    <name type="scientific">Mesorhabditis spiculigera</name>
    <dbReference type="NCBI Taxonomy" id="96644"/>
    <lineage>
        <taxon>Eukaryota</taxon>
        <taxon>Metazoa</taxon>
        <taxon>Ecdysozoa</taxon>
        <taxon>Nematoda</taxon>
        <taxon>Chromadorea</taxon>
        <taxon>Rhabditida</taxon>
        <taxon>Rhabditina</taxon>
        <taxon>Rhabditomorpha</taxon>
        <taxon>Rhabditoidea</taxon>
        <taxon>Rhabditidae</taxon>
        <taxon>Mesorhabditinae</taxon>
        <taxon>Mesorhabditis</taxon>
    </lineage>
</organism>
<keyword evidence="2" id="KW-0812">Transmembrane</keyword>
<dbReference type="AlphaFoldDB" id="A0AA36CAF2"/>
<proteinExistence type="predicted"/>
<reference evidence="4" key="1">
    <citation type="submission" date="2023-06" db="EMBL/GenBank/DDBJ databases">
        <authorList>
            <person name="Delattre M."/>
        </authorList>
    </citation>
    <scope>NUCLEOTIDE SEQUENCE</scope>
    <source>
        <strain evidence="4">AF72</strain>
    </source>
</reference>
<keyword evidence="1" id="KW-0245">EGF-like domain</keyword>
<feature type="disulfide bond" evidence="1">
    <location>
        <begin position="133"/>
        <end position="142"/>
    </location>
</feature>
<dbReference type="PROSITE" id="PS50026">
    <property type="entry name" value="EGF_3"/>
    <property type="match status" value="1"/>
</dbReference>